<dbReference type="SUPFAM" id="SSF52540">
    <property type="entry name" value="P-loop containing nucleoside triphosphate hydrolases"/>
    <property type="match status" value="1"/>
</dbReference>
<name>A0A8J4GI27_9CHLO</name>
<evidence type="ECO:0000313" key="1">
    <source>
        <dbReference type="EMBL" id="GIM07234.1"/>
    </source>
</evidence>
<evidence type="ECO:0000313" key="2">
    <source>
        <dbReference type="Proteomes" id="UP000722791"/>
    </source>
</evidence>
<sequence>MVMFIRYIISHYVFLQTQRCKAATSLRRFMFINFGDFVKDTERTVRQVLDFVGSESKNYRHVTLPPAMKNNYRSRQMHPSVVAALTELFREPNRRVATLLGRHDLGWAGLG</sequence>
<reference evidence="1" key="1">
    <citation type="journal article" date="2021" name="Proc. Natl. Acad. Sci. U.S.A.">
        <title>Three genomes in the algal genus Volvox reveal the fate of a haploid sex-determining region after a transition to homothallism.</title>
        <authorList>
            <person name="Yamamoto K."/>
            <person name="Hamaji T."/>
            <person name="Kawai-Toyooka H."/>
            <person name="Matsuzaki R."/>
            <person name="Takahashi F."/>
            <person name="Nishimura Y."/>
            <person name="Kawachi M."/>
            <person name="Noguchi H."/>
            <person name="Minakuchi Y."/>
            <person name="Umen J.G."/>
            <person name="Toyoda A."/>
            <person name="Nozaki H."/>
        </authorList>
    </citation>
    <scope>NUCLEOTIDE SEQUENCE</scope>
    <source>
        <strain evidence="1">NIES-3785</strain>
    </source>
</reference>
<proteinExistence type="predicted"/>
<accession>A0A8J4GI27</accession>
<dbReference type="Proteomes" id="UP000722791">
    <property type="component" value="Unassembled WGS sequence"/>
</dbReference>
<dbReference type="EMBL" id="BNCQ01000023">
    <property type="protein sequence ID" value="GIM07234.1"/>
    <property type="molecule type" value="Genomic_DNA"/>
</dbReference>
<dbReference type="InterPro" id="IPR027417">
    <property type="entry name" value="P-loop_NTPase"/>
</dbReference>
<organism evidence="1 2">
    <name type="scientific">Volvox reticuliferus</name>
    <dbReference type="NCBI Taxonomy" id="1737510"/>
    <lineage>
        <taxon>Eukaryota</taxon>
        <taxon>Viridiplantae</taxon>
        <taxon>Chlorophyta</taxon>
        <taxon>core chlorophytes</taxon>
        <taxon>Chlorophyceae</taxon>
        <taxon>CS clade</taxon>
        <taxon>Chlamydomonadales</taxon>
        <taxon>Volvocaceae</taxon>
        <taxon>Volvox</taxon>
    </lineage>
</organism>
<evidence type="ECO:0008006" key="3">
    <source>
        <dbReference type="Google" id="ProtNLM"/>
    </source>
</evidence>
<comment type="caution">
    <text evidence="1">The sequence shown here is derived from an EMBL/GenBank/DDBJ whole genome shotgun (WGS) entry which is preliminary data.</text>
</comment>
<dbReference type="AlphaFoldDB" id="A0A8J4GI27"/>
<dbReference type="Gene3D" id="3.40.50.300">
    <property type="entry name" value="P-loop containing nucleotide triphosphate hydrolases"/>
    <property type="match status" value="1"/>
</dbReference>
<protein>
    <recommendedName>
        <fullName evidence="3">Sulfotransferase</fullName>
    </recommendedName>
</protein>
<gene>
    <name evidence="1" type="ORF">Vretimale_11432</name>
</gene>